<dbReference type="GO" id="GO:0009307">
    <property type="term" value="P:DNA restriction-modification system"/>
    <property type="evidence" value="ECO:0007669"/>
    <property type="project" value="InterPro"/>
</dbReference>
<dbReference type="SUPFAM" id="SSF53335">
    <property type="entry name" value="S-adenosyl-L-methionine-dependent methyltransferases"/>
    <property type="match status" value="1"/>
</dbReference>
<dbReference type="Gene3D" id="1.10.1020.10">
    <property type="entry name" value="Adenine-specific Methyltransferase, Domain 2"/>
    <property type="match status" value="1"/>
</dbReference>
<evidence type="ECO:0000256" key="3">
    <source>
        <dbReference type="ARBA" id="ARBA00022603"/>
    </source>
</evidence>
<keyword evidence="9" id="KW-1185">Reference proteome</keyword>
<accession>A0A518H7Z5</accession>
<evidence type="ECO:0000256" key="1">
    <source>
        <dbReference type="ARBA" id="ARBA00006594"/>
    </source>
</evidence>
<evidence type="ECO:0000256" key="6">
    <source>
        <dbReference type="ARBA" id="ARBA00047942"/>
    </source>
</evidence>
<evidence type="ECO:0000313" key="9">
    <source>
        <dbReference type="Proteomes" id="UP000317835"/>
    </source>
</evidence>
<dbReference type="OrthoDB" id="9805629at2"/>
<dbReference type="GO" id="GO:0043565">
    <property type="term" value="F:sequence-specific DNA binding"/>
    <property type="evidence" value="ECO:0007669"/>
    <property type="project" value="TreeGrafter"/>
</dbReference>
<dbReference type="InterPro" id="IPR029063">
    <property type="entry name" value="SAM-dependent_MTases_sf"/>
</dbReference>
<dbReference type="EC" id="2.1.1.72" evidence="2"/>
<comment type="similarity">
    <text evidence="1">Belongs to the N(4)/N(6)-methyltransferase family.</text>
</comment>
<evidence type="ECO:0000313" key="8">
    <source>
        <dbReference type="EMBL" id="QDV36982.1"/>
    </source>
</evidence>
<keyword evidence="3 8" id="KW-0489">Methyltransferase</keyword>
<dbReference type="GO" id="GO:0032259">
    <property type="term" value="P:methylation"/>
    <property type="evidence" value="ECO:0007669"/>
    <property type="project" value="UniProtKB-KW"/>
</dbReference>
<evidence type="ECO:0000256" key="7">
    <source>
        <dbReference type="SAM" id="MobiDB-lite"/>
    </source>
</evidence>
<keyword evidence="4 8" id="KW-0808">Transferase</keyword>
<dbReference type="PANTHER" id="PTHR30481">
    <property type="entry name" value="DNA ADENINE METHYLASE"/>
    <property type="match status" value="1"/>
</dbReference>
<dbReference type="PANTHER" id="PTHR30481:SF3">
    <property type="entry name" value="DNA ADENINE METHYLASE"/>
    <property type="match status" value="1"/>
</dbReference>
<dbReference type="RefSeq" id="WP_145274125.1">
    <property type="nucleotide sequence ID" value="NZ_CP036426.1"/>
</dbReference>
<name>A0A518H7Z5_9BACT</name>
<dbReference type="Proteomes" id="UP000317835">
    <property type="component" value="Chromosome"/>
</dbReference>
<dbReference type="EMBL" id="CP036426">
    <property type="protein sequence ID" value="QDV36982.1"/>
    <property type="molecule type" value="Genomic_DNA"/>
</dbReference>
<feature type="region of interest" description="Disordered" evidence="7">
    <location>
        <begin position="285"/>
        <end position="309"/>
    </location>
</feature>
<dbReference type="REBASE" id="356417">
    <property type="entry name" value="M.PbaE1PORF49130P"/>
</dbReference>
<protein>
    <recommendedName>
        <fullName evidence="2">site-specific DNA-methyltransferase (adenine-specific)</fullName>
        <ecNumber evidence="2">2.1.1.72</ecNumber>
    </recommendedName>
</protein>
<comment type="catalytic activity">
    <reaction evidence="6">
        <text>a 2'-deoxyadenosine in DNA + S-adenosyl-L-methionine = an N(6)-methyl-2'-deoxyadenosine in DNA + S-adenosyl-L-homocysteine + H(+)</text>
        <dbReference type="Rhea" id="RHEA:15197"/>
        <dbReference type="Rhea" id="RHEA-COMP:12418"/>
        <dbReference type="Rhea" id="RHEA-COMP:12419"/>
        <dbReference type="ChEBI" id="CHEBI:15378"/>
        <dbReference type="ChEBI" id="CHEBI:57856"/>
        <dbReference type="ChEBI" id="CHEBI:59789"/>
        <dbReference type="ChEBI" id="CHEBI:90615"/>
        <dbReference type="ChEBI" id="CHEBI:90616"/>
        <dbReference type="EC" id="2.1.1.72"/>
    </reaction>
</comment>
<gene>
    <name evidence="8" type="primary">dpnM</name>
    <name evidence="8" type="ORF">ElP_49130</name>
</gene>
<reference evidence="8 9" key="1">
    <citation type="submission" date="2019-02" db="EMBL/GenBank/DDBJ databases">
        <title>Deep-cultivation of Planctomycetes and their phenomic and genomic characterization uncovers novel biology.</title>
        <authorList>
            <person name="Wiegand S."/>
            <person name="Jogler M."/>
            <person name="Boedeker C."/>
            <person name="Pinto D."/>
            <person name="Vollmers J."/>
            <person name="Rivas-Marin E."/>
            <person name="Kohn T."/>
            <person name="Peeters S.H."/>
            <person name="Heuer A."/>
            <person name="Rast P."/>
            <person name="Oberbeckmann S."/>
            <person name="Bunk B."/>
            <person name="Jeske O."/>
            <person name="Meyerdierks A."/>
            <person name="Storesund J.E."/>
            <person name="Kallscheuer N."/>
            <person name="Luecker S."/>
            <person name="Lage O.M."/>
            <person name="Pohl T."/>
            <person name="Merkel B.J."/>
            <person name="Hornburger P."/>
            <person name="Mueller R.-W."/>
            <person name="Bruemmer F."/>
            <person name="Labrenz M."/>
            <person name="Spormann A.M."/>
            <person name="Op den Camp H."/>
            <person name="Overmann J."/>
            <person name="Amann R."/>
            <person name="Jetten M.S.M."/>
            <person name="Mascher T."/>
            <person name="Medema M.H."/>
            <person name="Devos D.P."/>
            <person name="Kaster A.-K."/>
            <person name="Ovreas L."/>
            <person name="Rohde M."/>
            <person name="Galperin M.Y."/>
            <person name="Jogler C."/>
        </authorList>
    </citation>
    <scope>NUCLEOTIDE SEQUENCE [LARGE SCALE GENOMIC DNA]</scope>
    <source>
        <strain evidence="8 9">ElP</strain>
    </source>
</reference>
<proteinExistence type="inferred from homology"/>
<dbReference type="Gene3D" id="3.40.50.150">
    <property type="entry name" value="Vaccinia Virus protein VP39"/>
    <property type="match status" value="1"/>
</dbReference>
<dbReference type="AlphaFoldDB" id="A0A518H7Z5"/>
<dbReference type="Pfam" id="PF02086">
    <property type="entry name" value="MethyltransfD12"/>
    <property type="match status" value="1"/>
</dbReference>
<organism evidence="8 9">
    <name type="scientific">Tautonia plasticadhaerens</name>
    <dbReference type="NCBI Taxonomy" id="2527974"/>
    <lineage>
        <taxon>Bacteria</taxon>
        <taxon>Pseudomonadati</taxon>
        <taxon>Planctomycetota</taxon>
        <taxon>Planctomycetia</taxon>
        <taxon>Isosphaerales</taxon>
        <taxon>Isosphaeraceae</taxon>
        <taxon>Tautonia</taxon>
    </lineage>
</organism>
<dbReference type="InterPro" id="IPR012327">
    <property type="entry name" value="MeTrfase_D12"/>
</dbReference>
<keyword evidence="5" id="KW-0949">S-adenosyl-L-methionine</keyword>
<evidence type="ECO:0000256" key="5">
    <source>
        <dbReference type="ARBA" id="ARBA00022691"/>
    </source>
</evidence>
<dbReference type="KEGG" id="tpla:ElP_49130"/>
<dbReference type="NCBIfam" id="TIGR00571">
    <property type="entry name" value="dam"/>
    <property type="match status" value="1"/>
</dbReference>
<dbReference type="PRINTS" id="PR00505">
    <property type="entry name" value="D12N6MTFRASE"/>
</dbReference>
<dbReference type="GO" id="GO:0006298">
    <property type="term" value="P:mismatch repair"/>
    <property type="evidence" value="ECO:0007669"/>
    <property type="project" value="TreeGrafter"/>
</dbReference>
<sequence>MGRADDPEPSEKTHLQHVLVKWTGGKRRQARRIVEHFPRRIATYQEPFLGGGAVLYELLGSDIQVDRIECGDTCVSLIELWQVVRDDPDGLVRKYAEGWATLRSQGKARYYEVRDRFNRTGDPYLFFFLLRTCRNGLVRFNRDGLFNSGFHGARPGMDPETVEAVLADWWRRLGTRPVRFAVRDYREVSSAPGDLLYLDPPYLNEDGKYYSGMIDFPEFFAWLRGQRGDSLLSLNGFLGDEDRTVDVPNDLYDEHLLLDNGVSPFDRLNGEAALPMTDSLYIRRGRRSPRRVDPRPAALRPPGSASARS</sequence>
<dbReference type="InterPro" id="IPR023095">
    <property type="entry name" value="Ade_MeTrfase_dom_2"/>
</dbReference>
<evidence type="ECO:0000256" key="2">
    <source>
        <dbReference type="ARBA" id="ARBA00011900"/>
    </source>
</evidence>
<dbReference type="GO" id="GO:0009007">
    <property type="term" value="F:site-specific DNA-methyltransferase (adenine-specific) activity"/>
    <property type="evidence" value="ECO:0007669"/>
    <property type="project" value="UniProtKB-EC"/>
</dbReference>
<dbReference type="GO" id="GO:1904047">
    <property type="term" value="F:S-adenosyl-L-methionine binding"/>
    <property type="evidence" value="ECO:0007669"/>
    <property type="project" value="TreeGrafter"/>
</dbReference>
<evidence type="ECO:0000256" key="4">
    <source>
        <dbReference type="ARBA" id="ARBA00022679"/>
    </source>
</evidence>